<evidence type="ECO:0000313" key="12">
    <source>
        <dbReference type="Proteomes" id="UP000229344"/>
    </source>
</evidence>
<dbReference type="GO" id="GO:0016740">
    <property type="term" value="F:transferase activity"/>
    <property type="evidence" value="ECO:0007669"/>
    <property type="project" value="UniProtKB-KW"/>
</dbReference>
<dbReference type="EMBL" id="PFBI01000006">
    <property type="protein sequence ID" value="PIR84628.1"/>
    <property type="molecule type" value="Genomic_DNA"/>
</dbReference>
<dbReference type="PANTHER" id="PTHR33540">
    <property type="entry name" value="TRNA THREONYLCARBAMOYLADENOSINE BIOSYNTHESIS PROTEIN TSAE"/>
    <property type="match status" value="1"/>
</dbReference>
<keyword evidence="8" id="KW-0067">ATP-binding</keyword>
<dbReference type="GO" id="GO:0005737">
    <property type="term" value="C:cytoplasm"/>
    <property type="evidence" value="ECO:0007669"/>
    <property type="project" value="UniProtKB-SubCell"/>
</dbReference>
<keyword evidence="9" id="KW-0460">Magnesium</keyword>
<dbReference type="InterPro" id="IPR003442">
    <property type="entry name" value="T6A_TsaE"/>
</dbReference>
<dbReference type="AlphaFoldDB" id="A0A2H0UDX7"/>
<dbReference type="PANTHER" id="PTHR33540:SF2">
    <property type="entry name" value="TRNA THREONYLCARBAMOYLADENOSINE BIOSYNTHESIS PROTEIN TSAE"/>
    <property type="match status" value="1"/>
</dbReference>
<organism evidence="11 12">
    <name type="scientific">Candidatus Kaiserbacteria bacterium CG10_big_fil_rev_8_21_14_0_10_47_16</name>
    <dbReference type="NCBI Taxonomy" id="1974608"/>
    <lineage>
        <taxon>Bacteria</taxon>
        <taxon>Candidatus Kaiseribacteriota</taxon>
    </lineage>
</organism>
<evidence type="ECO:0000256" key="5">
    <source>
        <dbReference type="ARBA" id="ARBA00022694"/>
    </source>
</evidence>
<dbReference type="InterPro" id="IPR027417">
    <property type="entry name" value="P-loop_NTPase"/>
</dbReference>
<keyword evidence="7" id="KW-0547">Nucleotide-binding</keyword>
<comment type="subcellular location">
    <subcellularLocation>
        <location evidence="1">Cytoplasm</location>
    </subcellularLocation>
</comment>
<protein>
    <recommendedName>
        <fullName evidence="3">tRNA threonylcarbamoyladenosine biosynthesis protein TsaE</fullName>
    </recommendedName>
    <alternativeName>
        <fullName evidence="10">t(6)A37 threonylcarbamoyladenosine biosynthesis protein TsaE</fullName>
    </alternativeName>
</protein>
<dbReference type="GO" id="GO:0005524">
    <property type="term" value="F:ATP binding"/>
    <property type="evidence" value="ECO:0007669"/>
    <property type="project" value="UniProtKB-KW"/>
</dbReference>
<evidence type="ECO:0000313" key="11">
    <source>
        <dbReference type="EMBL" id="PIR84628.1"/>
    </source>
</evidence>
<evidence type="ECO:0000256" key="2">
    <source>
        <dbReference type="ARBA" id="ARBA00007599"/>
    </source>
</evidence>
<evidence type="ECO:0000256" key="1">
    <source>
        <dbReference type="ARBA" id="ARBA00004496"/>
    </source>
</evidence>
<dbReference type="Gene3D" id="3.40.50.300">
    <property type="entry name" value="P-loop containing nucleotide triphosphate hydrolases"/>
    <property type="match status" value="1"/>
</dbReference>
<comment type="caution">
    <text evidence="11">The sequence shown here is derived from an EMBL/GenBank/DDBJ whole genome shotgun (WGS) entry which is preliminary data.</text>
</comment>
<gene>
    <name evidence="11" type="ORF">COU16_03580</name>
</gene>
<keyword evidence="11" id="KW-0808">Transferase</keyword>
<evidence type="ECO:0000256" key="10">
    <source>
        <dbReference type="ARBA" id="ARBA00032441"/>
    </source>
</evidence>
<reference evidence="12" key="1">
    <citation type="submission" date="2017-09" db="EMBL/GenBank/DDBJ databases">
        <title>Depth-based differentiation of microbial function through sediment-hosted aquifers and enrichment of novel symbionts in the deep terrestrial subsurface.</title>
        <authorList>
            <person name="Probst A.J."/>
            <person name="Ladd B."/>
            <person name="Jarett J.K."/>
            <person name="Geller-Mcgrath D.E."/>
            <person name="Sieber C.M.K."/>
            <person name="Emerson J.B."/>
            <person name="Anantharaman K."/>
            <person name="Thomas B.C."/>
            <person name="Malmstrom R."/>
            <person name="Stieglmeier M."/>
            <person name="Klingl A."/>
            <person name="Woyke T."/>
            <person name="Ryan C.M."/>
            <person name="Banfield J.F."/>
        </authorList>
    </citation>
    <scope>NUCLEOTIDE SEQUENCE [LARGE SCALE GENOMIC DNA]</scope>
</reference>
<proteinExistence type="inferred from homology"/>
<comment type="similarity">
    <text evidence="2">Belongs to the TsaE family.</text>
</comment>
<dbReference type="Proteomes" id="UP000229344">
    <property type="component" value="Unassembled WGS sequence"/>
</dbReference>
<accession>A0A2H0UDX7</accession>
<dbReference type="GO" id="GO:0046872">
    <property type="term" value="F:metal ion binding"/>
    <property type="evidence" value="ECO:0007669"/>
    <property type="project" value="UniProtKB-KW"/>
</dbReference>
<evidence type="ECO:0000256" key="8">
    <source>
        <dbReference type="ARBA" id="ARBA00022840"/>
    </source>
</evidence>
<evidence type="ECO:0000256" key="9">
    <source>
        <dbReference type="ARBA" id="ARBA00022842"/>
    </source>
</evidence>
<evidence type="ECO:0000256" key="7">
    <source>
        <dbReference type="ARBA" id="ARBA00022741"/>
    </source>
</evidence>
<dbReference type="Pfam" id="PF02367">
    <property type="entry name" value="TsaE"/>
    <property type="match status" value="1"/>
</dbReference>
<evidence type="ECO:0000256" key="4">
    <source>
        <dbReference type="ARBA" id="ARBA00022490"/>
    </source>
</evidence>
<dbReference type="SUPFAM" id="SSF52540">
    <property type="entry name" value="P-loop containing nucleoside triphosphate hydrolases"/>
    <property type="match status" value="1"/>
</dbReference>
<keyword evidence="6" id="KW-0479">Metal-binding</keyword>
<keyword evidence="4" id="KW-0963">Cytoplasm</keyword>
<evidence type="ECO:0000256" key="3">
    <source>
        <dbReference type="ARBA" id="ARBA00019010"/>
    </source>
</evidence>
<dbReference type="NCBIfam" id="TIGR00150">
    <property type="entry name" value="T6A_YjeE"/>
    <property type="match status" value="1"/>
</dbReference>
<dbReference type="GO" id="GO:0002949">
    <property type="term" value="P:tRNA threonylcarbamoyladenosine modification"/>
    <property type="evidence" value="ECO:0007669"/>
    <property type="project" value="InterPro"/>
</dbReference>
<evidence type="ECO:0000256" key="6">
    <source>
        <dbReference type="ARBA" id="ARBA00022723"/>
    </source>
</evidence>
<keyword evidence="5" id="KW-0819">tRNA processing</keyword>
<sequence length="145" mass="16190">METRTIQSLVELDSFADEIISILPQREGANVLLLKGDLGAGKTTFTQILAKKLGVAEHVVSPTFMIMRTYEGHHDLCKKFVHIDAYRIEDISEVEVLRIPELFTETGTVVCIEWPERIPEVLPQNALTISFAIAEGESRTVTYGS</sequence>
<name>A0A2H0UDX7_9BACT</name>